<dbReference type="AlphaFoldDB" id="A0A3B1JW10"/>
<dbReference type="InParanoid" id="A0A3B1JW10"/>
<sequence length="47" mass="4870">MPESADVPAQCQVLKEGVDKVQGKGAEGCKELMEAFEACVKSAAKAS</sequence>
<reference evidence="2" key="2">
    <citation type="journal article" date="2014" name="Nat. Commun.">
        <title>The cavefish genome reveals candidate genes for eye loss.</title>
        <authorList>
            <person name="McGaugh S.E."/>
            <person name="Gross J.B."/>
            <person name="Aken B."/>
            <person name="Blin M."/>
            <person name="Borowsky R."/>
            <person name="Chalopin D."/>
            <person name="Hinaux H."/>
            <person name="Jeffery W.R."/>
            <person name="Keene A."/>
            <person name="Ma L."/>
            <person name="Minx P."/>
            <person name="Murphy D."/>
            <person name="O'Quin K.E."/>
            <person name="Retaux S."/>
            <person name="Rohner N."/>
            <person name="Searle S.M."/>
            <person name="Stahl B.A."/>
            <person name="Tabin C."/>
            <person name="Volff J.N."/>
            <person name="Yoshizawa M."/>
            <person name="Warren W.C."/>
        </authorList>
    </citation>
    <scope>NUCLEOTIDE SEQUENCE [LARGE SCALE GENOMIC DNA]</scope>
    <source>
        <strain evidence="2">female</strain>
    </source>
</reference>
<name>A0A3B1JW10_ASTMX</name>
<protein>
    <submittedName>
        <fullName evidence="1">Si:ch211-255p10.3</fullName>
    </submittedName>
</protein>
<reference evidence="1" key="4">
    <citation type="submission" date="2025-09" db="UniProtKB">
        <authorList>
            <consortium name="Ensembl"/>
        </authorList>
    </citation>
    <scope>IDENTIFICATION</scope>
</reference>
<dbReference type="Proteomes" id="UP000018467">
    <property type="component" value="Unassembled WGS sequence"/>
</dbReference>
<evidence type="ECO:0000313" key="2">
    <source>
        <dbReference type="Proteomes" id="UP000018467"/>
    </source>
</evidence>
<dbReference type="Ensembl" id="ENSAMXT00000039326.1">
    <property type="protein sequence ID" value="ENSAMXP00000046453.1"/>
    <property type="gene ID" value="ENSAMXG00000040184.1"/>
</dbReference>
<reference evidence="2" key="1">
    <citation type="submission" date="2013-03" db="EMBL/GenBank/DDBJ databases">
        <authorList>
            <person name="Jeffery W."/>
            <person name="Warren W."/>
            <person name="Wilson R.K."/>
        </authorList>
    </citation>
    <scope>NUCLEOTIDE SEQUENCE</scope>
    <source>
        <strain evidence="2">female</strain>
    </source>
</reference>
<organism evidence="1 2">
    <name type="scientific">Astyanax mexicanus</name>
    <name type="common">Blind cave fish</name>
    <name type="synonym">Astyanax fasciatus mexicanus</name>
    <dbReference type="NCBI Taxonomy" id="7994"/>
    <lineage>
        <taxon>Eukaryota</taxon>
        <taxon>Metazoa</taxon>
        <taxon>Chordata</taxon>
        <taxon>Craniata</taxon>
        <taxon>Vertebrata</taxon>
        <taxon>Euteleostomi</taxon>
        <taxon>Actinopterygii</taxon>
        <taxon>Neopterygii</taxon>
        <taxon>Teleostei</taxon>
        <taxon>Ostariophysi</taxon>
        <taxon>Characiformes</taxon>
        <taxon>Characoidei</taxon>
        <taxon>Acestrorhamphidae</taxon>
        <taxon>Acestrorhamphinae</taxon>
        <taxon>Astyanax</taxon>
    </lineage>
</organism>
<proteinExistence type="predicted"/>
<accession>A0A3B1JW10</accession>
<reference evidence="1" key="3">
    <citation type="submission" date="2025-08" db="UniProtKB">
        <authorList>
            <consortium name="Ensembl"/>
        </authorList>
    </citation>
    <scope>IDENTIFICATION</scope>
</reference>
<dbReference type="Bgee" id="ENSAMXG00000040184">
    <property type="expression patterns" value="Expressed in bone element and 14 other cell types or tissues"/>
</dbReference>
<keyword evidence="2" id="KW-1185">Reference proteome</keyword>
<dbReference type="GeneTree" id="ENSGT00980000198607"/>
<evidence type="ECO:0000313" key="1">
    <source>
        <dbReference type="Ensembl" id="ENSAMXP00000046453.1"/>
    </source>
</evidence>